<name>A0A199V832_ANACO</name>
<evidence type="ECO:0000313" key="2">
    <source>
        <dbReference type="EMBL" id="OAY73041.1"/>
    </source>
</evidence>
<feature type="transmembrane region" description="Helical" evidence="1">
    <location>
        <begin position="104"/>
        <end position="126"/>
    </location>
</feature>
<evidence type="ECO:0000256" key="1">
    <source>
        <dbReference type="SAM" id="Phobius"/>
    </source>
</evidence>
<dbReference type="EMBL" id="LSRQ01002888">
    <property type="protein sequence ID" value="OAY73041.1"/>
    <property type="molecule type" value="Genomic_DNA"/>
</dbReference>
<keyword evidence="1" id="KW-0472">Membrane</keyword>
<proteinExistence type="predicted"/>
<feature type="transmembrane region" description="Helical" evidence="1">
    <location>
        <begin position="44"/>
        <end position="68"/>
    </location>
</feature>
<keyword evidence="1" id="KW-0812">Transmembrane</keyword>
<protein>
    <submittedName>
        <fullName evidence="2">Uncharacterized protein</fullName>
    </submittedName>
</protein>
<gene>
    <name evidence="2" type="ORF">ACMD2_02625</name>
</gene>
<reference evidence="2 3" key="1">
    <citation type="journal article" date="2016" name="DNA Res.">
        <title>The draft genome of MD-2 pineapple using hybrid error correction of long reads.</title>
        <authorList>
            <person name="Redwan R.M."/>
            <person name="Saidin A."/>
            <person name="Kumar S.V."/>
        </authorList>
    </citation>
    <scope>NUCLEOTIDE SEQUENCE [LARGE SCALE GENOMIC DNA]</scope>
    <source>
        <strain evidence="3">cv. MD2</strain>
        <tissue evidence="2">Leaf</tissue>
    </source>
</reference>
<feature type="transmembrane region" description="Helical" evidence="1">
    <location>
        <begin position="132"/>
        <end position="153"/>
    </location>
</feature>
<feature type="transmembrane region" description="Helical" evidence="1">
    <location>
        <begin position="6"/>
        <end position="24"/>
    </location>
</feature>
<feature type="transmembrane region" description="Helical" evidence="1">
    <location>
        <begin position="74"/>
        <end position="97"/>
    </location>
</feature>
<organism evidence="2 3">
    <name type="scientific">Ananas comosus</name>
    <name type="common">Pineapple</name>
    <name type="synonym">Ananas ananas</name>
    <dbReference type="NCBI Taxonomy" id="4615"/>
    <lineage>
        <taxon>Eukaryota</taxon>
        <taxon>Viridiplantae</taxon>
        <taxon>Streptophyta</taxon>
        <taxon>Embryophyta</taxon>
        <taxon>Tracheophyta</taxon>
        <taxon>Spermatophyta</taxon>
        <taxon>Magnoliopsida</taxon>
        <taxon>Liliopsida</taxon>
        <taxon>Poales</taxon>
        <taxon>Bromeliaceae</taxon>
        <taxon>Bromelioideae</taxon>
        <taxon>Ananas</taxon>
    </lineage>
</organism>
<comment type="caution">
    <text evidence="2">The sequence shown here is derived from an EMBL/GenBank/DDBJ whole genome shotgun (WGS) entry which is preliminary data.</text>
</comment>
<dbReference type="Proteomes" id="UP000092600">
    <property type="component" value="Unassembled WGS sequence"/>
</dbReference>
<dbReference type="AlphaFoldDB" id="A0A199V832"/>
<evidence type="ECO:0000313" key="3">
    <source>
        <dbReference type="Proteomes" id="UP000092600"/>
    </source>
</evidence>
<sequence>MLTLLDYIHILVFSVLVTWVLVELPRIARKDCRSRVVEDTKAAIFAKVAVSCNALVSLSYLGFCVHGILKQKTISLAVILLALSWILVTLFSLYCAGVHSTWPLVLVCWWVFCTLCKFLFICFYLYHLVEGAALPPIFRSASVVVVEFASFLYRRRLFHRFSDESFEDQFGVTAAAAVGGREWHCSGWLLPAGCWSRLTFRWLNPEGRKARTPAHSDSSPVGDAERAYSLLQESLRSEKPELFSPLPRAIFRAVWKPLAVNAIFAGNNS</sequence>
<accession>A0A199V832</accession>
<keyword evidence="1" id="KW-1133">Transmembrane helix</keyword>
<dbReference type="STRING" id="4615.A0A199V832"/>